<feature type="region of interest" description="Disordered" evidence="4">
    <location>
        <begin position="13"/>
        <end position="41"/>
    </location>
</feature>
<keyword evidence="7" id="KW-1185">Reference proteome</keyword>
<dbReference type="Proteomes" id="UP000053815">
    <property type="component" value="Unassembled WGS sequence"/>
</dbReference>
<dbReference type="Gene3D" id="3.30.70.330">
    <property type="match status" value="3"/>
</dbReference>
<feature type="compositionally biased region" description="Low complexity" evidence="4">
    <location>
        <begin position="341"/>
        <end position="394"/>
    </location>
</feature>
<feature type="region of interest" description="Disordered" evidence="4">
    <location>
        <begin position="328"/>
        <end position="408"/>
    </location>
</feature>
<dbReference type="AlphaFoldDB" id="A0A0C9MF31"/>
<feature type="domain" description="RRM" evidence="5">
    <location>
        <begin position="51"/>
        <end position="123"/>
    </location>
</feature>
<feature type="compositionally biased region" description="Polar residues" evidence="4">
    <location>
        <begin position="395"/>
        <end position="407"/>
    </location>
</feature>
<keyword evidence="1" id="KW-0677">Repeat</keyword>
<proteinExistence type="predicted"/>
<evidence type="ECO:0000313" key="7">
    <source>
        <dbReference type="Proteomes" id="UP000053815"/>
    </source>
</evidence>
<dbReference type="GO" id="GO:0003729">
    <property type="term" value="F:mRNA binding"/>
    <property type="evidence" value="ECO:0007669"/>
    <property type="project" value="UniProtKB-ARBA"/>
</dbReference>
<dbReference type="InterPro" id="IPR012677">
    <property type="entry name" value="Nucleotide-bd_a/b_plait_sf"/>
</dbReference>
<keyword evidence="2 3" id="KW-0694">RNA-binding</keyword>
<protein>
    <submittedName>
        <fullName evidence="6">Polyadenylate-binding protein 1</fullName>
    </submittedName>
</protein>
<feature type="region of interest" description="Disordered" evidence="4">
    <location>
        <begin position="444"/>
        <end position="473"/>
    </location>
</feature>
<evidence type="ECO:0000256" key="4">
    <source>
        <dbReference type="SAM" id="MobiDB-lite"/>
    </source>
</evidence>
<gene>
    <name evidence="6" type="ORF">MAM1_0001c00025</name>
</gene>
<dbReference type="PROSITE" id="PS50102">
    <property type="entry name" value="RRM"/>
    <property type="match status" value="3"/>
</dbReference>
<dbReference type="SUPFAM" id="SSF54928">
    <property type="entry name" value="RNA-binding domain, RBD"/>
    <property type="match status" value="2"/>
</dbReference>
<dbReference type="InterPro" id="IPR003954">
    <property type="entry name" value="RRM_euk-type"/>
</dbReference>
<dbReference type="FunFam" id="3.30.70.330:FF:000383">
    <property type="entry name" value="Sex lethal, isoform D"/>
    <property type="match status" value="1"/>
</dbReference>
<dbReference type="OrthoDB" id="6159137at2759"/>
<evidence type="ECO:0000256" key="3">
    <source>
        <dbReference type="PROSITE-ProRule" id="PRU00176"/>
    </source>
</evidence>
<feature type="region of interest" description="Disordered" evidence="4">
    <location>
        <begin position="612"/>
        <end position="681"/>
    </location>
</feature>
<dbReference type="SMART" id="SM00360">
    <property type="entry name" value="RRM"/>
    <property type="match status" value="3"/>
</dbReference>
<dbReference type="GO" id="GO:0005737">
    <property type="term" value="C:cytoplasm"/>
    <property type="evidence" value="ECO:0007669"/>
    <property type="project" value="UniProtKB-ARBA"/>
</dbReference>
<accession>A0A0C9MF31</accession>
<reference evidence="6" key="1">
    <citation type="submission" date="2014-09" db="EMBL/GenBank/DDBJ databases">
        <title>Draft genome sequence of an oleaginous Mucoromycotina fungus Mucor ambiguus NBRC6742.</title>
        <authorList>
            <person name="Takeda I."/>
            <person name="Yamane N."/>
            <person name="Morita T."/>
            <person name="Tamano K."/>
            <person name="Machida M."/>
            <person name="Baker S."/>
            <person name="Koike H."/>
        </authorList>
    </citation>
    <scope>NUCLEOTIDE SEQUENCE</scope>
    <source>
        <strain evidence="6">NBRC 6742</strain>
    </source>
</reference>
<evidence type="ECO:0000313" key="6">
    <source>
        <dbReference type="EMBL" id="GAN00603.1"/>
    </source>
</evidence>
<name>A0A0C9MF31_9FUNG</name>
<dbReference type="InterPro" id="IPR052462">
    <property type="entry name" value="SLIRP/GR-RBP-like"/>
</dbReference>
<dbReference type="InterPro" id="IPR035979">
    <property type="entry name" value="RBD_domain_sf"/>
</dbReference>
<feature type="compositionally biased region" description="Low complexity" evidence="4">
    <location>
        <begin position="622"/>
        <end position="633"/>
    </location>
</feature>
<dbReference type="GO" id="GO:0009967">
    <property type="term" value="P:positive regulation of signal transduction"/>
    <property type="evidence" value="ECO:0007669"/>
    <property type="project" value="UniProtKB-ARBA"/>
</dbReference>
<organism evidence="6">
    <name type="scientific">Mucor ambiguus</name>
    <dbReference type="NCBI Taxonomy" id="91626"/>
    <lineage>
        <taxon>Eukaryota</taxon>
        <taxon>Fungi</taxon>
        <taxon>Fungi incertae sedis</taxon>
        <taxon>Mucoromycota</taxon>
        <taxon>Mucoromycotina</taxon>
        <taxon>Mucoromycetes</taxon>
        <taxon>Mucorales</taxon>
        <taxon>Mucorineae</taxon>
        <taxon>Mucoraceae</taxon>
        <taxon>Mucor</taxon>
    </lineage>
</organism>
<dbReference type="InterPro" id="IPR000504">
    <property type="entry name" value="RRM_dom"/>
</dbReference>
<dbReference type="Pfam" id="PF00076">
    <property type="entry name" value="RRM_1"/>
    <property type="match status" value="2"/>
</dbReference>
<evidence type="ECO:0000259" key="5">
    <source>
        <dbReference type="PROSITE" id="PS50102"/>
    </source>
</evidence>
<dbReference type="CDD" id="cd00590">
    <property type="entry name" value="RRM_SF"/>
    <property type="match status" value="2"/>
</dbReference>
<feature type="compositionally biased region" description="Low complexity" evidence="4">
    <location>
        <begin position="21"/>
        <end position="36"/>
    </location>
</feature>
<dbReference type="PANTHER" id="PTHR48027">
    <property type="entry name" value="HETEROGENEOUS NUCLEAR RIBONUCLEOPROTEIN 87F-RELATED"/>
    <property type="match status" value="1"/>
</dbReference>
<feature type="compositionally biased region" description="Low complexity" evidence="4">
    <location>
        <begin position="664"/>
        <end position="679"/>
    </location>
</feature>
<sequence length="715" mass="80092">MAVYTPVIRLPPKRKPSLIRNHGNNGSNTSNSSHGSPNELSLDPSDCLVSDTLFLSKLPANIRESDIRTLLQHCMPIEIFIDREKDIGQLRFSQAKYADRAYSLYNGFTFTNSTKLELQMYQDKRLDPEAKAALLEINGLPEHFDDNKLYDVFRPFGPLNLCKCVMKDGAFRGTAFVQFFNAYSSNEAVAQMNDYSLDGYRLSVVPFMPSKTHASQQQHQQQHHQHQEEVEYILMIQSRIQSCNPEDPNSVDIMNLYIKNLEPHITNHDLNQTFRKFGRIVSARVMTNPATGQSKGYGFVSFGKSEEAAAALKEMNGVMLGNRPLTVAYHEPRKGRPNTVNYNNNHSNSNSNSNHHHYQQQPQQQQQQQQYQQHDYQPQSYYNSNTNNKLNSSNMERSNNLSSSTPINGLGIDNVDELGMSMNLKDLSIGQKPATLHAATINLPPSRNQQHHPPPRLSPQFSSSPISGASTGRSLASLASGLSIQQPPPMQQQQQHPIVHIGHNGRPTLRRRGSLESVMTESSANLQRIKLEDAVRQCGDYGKATGDIVDMLLTLKRKERSLCLFNPDFLHEKVQLALEALATCNETDSDEEEDEEDDDQDGLEMEYAMRNYKKPTSPSPPTTTASAQPYYTPVQRNVIPSPPIPSARRESKAIPIVAPPPKPTSVTNTSSSSASTSTVVKEEVESMLLSFEGKPIHEKKQLLGDKLFPLVKVKL</sequence>
<evidence type="ECO:0000256" key="2">
    <source>
        <dbReference type="ARBA" id="ARBA00022884"/>
    </source>
</evidence>
<dbReference type="STRING" id="91626.A0A0C9MF31"/>
<evidence type="ECO:0000256" key="1">
    <source>
        <dbReference type="ARBA" id="ARBA00022737"/>
    </source>
</evidence>
<dbReference type="GO" id="GO:0010629">
    <property type="term" value="P:negative regulation of gene expression"/>
    <property type="evidence" value="ECO:0007669"/>
    <property type="project" value="UniProtKB-ARBA"/>
</dbReference>
<dbReference type="SMART" id="SM00361">
    <property type="entry name" value="RRM_1"/>
    <property type="match status" value="1"/>
</dbReference>
<dbReference type="Gene3D" id="1.10.1900.10">
    <property type="entry name" value="c-terminal domain of poly(a) binding protein"/>
    <property type="match status" value="1"/>
</dbReference>
<dbReference type="EMBL" id="DF836290">
    <property type="protein sequence ID" value="GAN00603.1"/>
    <property type="molecule type" value="Genomic_DNA"/>
</dbReference>
<feature type="domain" description="RRM" evidence="5">
    <location>
        <begin position="254"/>
        <end position="332"/>
    </location>
</feature>
<feature type="domain" description="RRM" evidence="5">
    <location>
        <begin position="133"/>
        <end position="204"/>
    </location>
</feature>